<dbReference type="GeneID" id="20370562"/>
<dbReference type="PANTHER" id="PTHR33048">
    <property type="entry name" value="PTH11-LIKE INTEGRAL MEMBRANE PROTEIN (AFU_ORTHOLOGUE AFUA_5G11245)"/>
    <property type="match status" value="1"/>
</dbReference>
<dbReference type="eggNOG" id="ENOG502SH77">
    <property type="taxonomic scope" value="Eukaryota"/>
</dbReference>
<dbReference type="KEGG" id="fpu:FPSE_11945"/>
<dbReference type="RefSeq" id="XP_009263337.1">
    <property type="nucleotide sequence ID" value="XM_009265062.1"/>
</dbReference>
<feature type="compositionally biased region" description="Polar residues" evidence="6">
    <location>
        <begin position="303"/>
        <end position="324"/>
    </location>
</feature>
<evidence type="ECO:0000256" key="6">
    <source>
        <dbReference type="SAM" id="MobiDB-lite"/>
    </source>
</evidence>
<evidence type="ECO:0000313" key="9">
    <source>
        <dbReference type="EMBL" id="EKJ67881.1"/>
    </source>
</evidence>
<keyword evidence="4 7" id="KW-0472">Membrane</keyword>
<dbReference type="EMBL" id="AFNW01000614">
    <property type="protein sequence ID" value="EKJ67881.1"/>
    <property type="molecule type" value="Genomic_DNA"/>
</dbReference>
<dbReference type="Pfam" id="PF20684">
    <property type="entry name" value="Fung_rhodopsin"/>
    <property type="match status" value="1"/>
</dbReference>
<comment type="similarity">
    <text evidence="5">Belongs to the SAT4 family.</text>
</comment>
<evidence type="ECO:0000256" key="4">
    <source>
        <dbReference type="ARBA" id="ARBA00023136"/>
    </source>
</evidence>
<feature type="transmembrane region" description="Helical" evidence="7">
    <location>
        <begin position="65"/>
        <end position="90"/>
    </location>
</feature>
<gene>
    <name evidence="9" type="ORF">FPSE_11945</name>
</gene>
<organism evidence="9 10">
    <name type="scientific">Fusarium pseudograminearum (strain CS3096)</name>
    <name type="common">Wheat and barley crown-rot fungus</name>
    <dbReference type="NCBI Taxonomy" id="1028729"/>
    <lineage>
        <taxon>Eukaryota</taxon>
        <taxon>Fungi</taxon>
        <taxon>Dikarya</taxon>
        <taxon>Ascomycota</taxon>
        <taxon>Pezizomycotina</taxon>
        <taxon>Sordariomycetes</taxon>
        <taxon>Hypocreomycetidae</taxon>
        <taxon>Hypocreales</taxon>
        <taxon>Nectriaceae</taxon>
        <taxon>Fusarium</taxon>
    </lineage>
</organism>
<feature type="transmembrane region" description="Helical" evidence="7">
    <location>
        <begin position="188"/>
        <end position="213"/>
    </location>
</feature>
<comment type="subcellular location">
    <subcellularLocation>
        <location evidence="1">Membrane</location>
        <topology evidence="1">Multi-pass membrane protein</topology>
    </subcellularLocation>
</comment>
<feature type="transmembrane region" description="Helical" evidence="7">
    <location>
        <begin position="32"/>
        <end position="53"/>
    </location>
</feature>
<dbReference type="GO" id="GO:0016020">
    <property type="term" value="C:membrane"/>
    <property type="evidence" value="ECO:0007669"/>
    <property type="project" value="UniProtKB-SubCell"/>
</dbReference>
<evidence type="ECO:0000259" key="8">
    <source>
        <dbReference type="Pfam" id="PF20684"/>
    </source>
</evidence>
<keyword evidence="10" id="KW-1185">Reference proteome</keyword>
<feature type="region of interest" description="Disordered" evidence="6">
    <location>
        <begin position="299"/>
        <end position="335"/>
    </location>
</feature>
<evidence type="ECO:0000256" key="1">
    <source>
        <dbReference type="ARBA" id="ARBA00004141"/>
    </source>
</evidence>
<dbReference type="PANTHER" id="PTHR33048:SF124">
    <property type="entry name" value="INTEGRAL MEMBRANE PROTEIN"/>
    <property type="match status" value="1"/>
</dbReference>
<dbReference type="HOGENOM" id="CLU_028200_12_0_1"/>
<feature type="compositionally biased region" description="Basic and acidic residues" evidence="6">
    <location>
        <begin position="354"/>
        <end position="368"/>
    </location>
</feature>
<feature type="domain" description="Rhodopsin" evidence="8">
    <location>
        <begin position="50"/>
        <end position="287"/>
    </location>
</feature>
<name>K3U9F9_FUSPC</name>
<dbReference type="InterPro" id="IPR049326">
    <property type="entry name" value="Rhodopsin_dom_fungi"/>
</dbReference>
<evidence type="ECO:0000256" key="5">
    <source>
        <dbReference type="ARBA" id="ARBA00038359"/>
    </source>
</evidence>
<feature type="transmembrane region" description="Helical" evidence="7">
    <location>
        <begin position="110"/>
        <end position="133"/>
    </location>
</feature>
<protein>
    <recommendedName>
        <fullName evidence="8">Rhodopsin domain-containing protein</fullName>
    </recommendedName>
</protein>
<keyword evidence="2 7" id="KW-0812">Transmembrane</keyword>
<evidence type="ECO:0000256" key="3">
    <source>
        <dbReference type="ARBA" id="ARBA00022989"/>
    </source>
</evidence>
<evidence type="ECO:0000256" key="7">
    <source>
        <dbReference type="SAM" id="Phobius"/>
    </source>
</evidence>
<comment type="caution">
    <text evidence="9">The sequence shown here is derived from an EMBL/GenBank/DDBJ whole genome shotgun (WGS) entry which is preliminary data.</text>
</comment>
<dbReference type="Proteomes" id="UP000007978">
    <property type="component" value="Chromosome 2"/>
</dbReference>
<dbReference type="InterPro" id="IPR052337">
    <property type="entry name" value="SAT4-like"/>
</dbReference>
<dbReference type="OrthoDB" id="5393606at2759"/>
<proteinExistence type="inferred from homology"/>
<reference evidence="9 10" key="1">
    <citation type="journal article" date="2012" name="PLoS Pathog.">
        <title>Comparative pathogenomics reveals horizontally acquired novel virulence genes in fungi infecting cereal hosts.</title>
        <authorList>
            <person name="Gardiner D.M."/>
            <person name="McDonald M.C."/>
            <person name="Covarelli L."/>
            <person name="Solomon P.S."/>
            <person name="Rusu A.G."/>
            <person name="Marshall M."/>
            <person name="Kazan K."/>
            <person name="Chakraborty S."/>
            <person name="McDonald B.A."/>
            <person name="Manners J.M."/>
        </authorList>
    </citation>
    <scope>NUCLEOTIDE SEQUENCE [LARGE SCALE GENOMIC DNA]</scope>
    <source>
        <strain evidence="9 10">CS3096</strain>
    </source>
</reference>
<feature type="transmembrane region" description="Helical" evidence="7">
    <location>
        <begin position="259"/>
        <end position="282"/>
    </location>
</feature>
<evidence type="ECO:0000256" key="2">
    <source>
        <dbReference type="ARBA" id="ARBA00022692"/>
    </source>
</evidence>
<keyword evidence="3 7" id="KW-1133">Transmembrane helix</keyword>
<accession>K3U9F9</accession>
<evidence type="ECO:0000313" key="10">
    <source>
        <dbReference type="Proteomes" id="UP000007978"/>
    </source>
</evidence>
<sequence length="437" mass="48123">MTTIDGVMVLFPPPEGYVVNFDNPARQGVPDAYLVAGFGLAISFLFFMQRMYVKVFLTGGLQLDDFLLIFSYILAVATVSLCLHMFASGAGGVHVWEIPITTFNIYLMDVYIAAIIYVLCGSLAKIALLIFYLRLSPQRWFKIAIYSSMFFISGYTIGLFFAVMFACHPINKNWDITVTGGSCVNQPVLYFATAAANIASDVILFVLPLPMLLKLQLPFKQKIGLMGIFTIGSLTVITSIVRISLLPGMLKSMDLSWSIAYPSIWIIVESNLIITCATMPTLRKFFKHVAPKLIGESRYGSKTGRSSKYSKSETAGSKIASSSQGRRKRTNYSQFDQEHGSLTEDFVMTPMKGARHETRTSVGTRDDTQTAGWMDSDSEKGIVGGTIKPAIIQTKTVTVQNGNGGGHEVDSLETLTSLYCDLEQHYVTKTVSTLAFS</sequence>
<feature type="transmembrane region" description="Helical" evidence="7">
    <location>
        <begin position="225"/>
        <end position="247"/>
    </location>
</feature>
<dbReference type="AlphaFoldDB" id="K3U9F9"/>
<feature type="transmembrane region" description="Helical" evidence="7">
    <location>
        <begin position="145"/>
        <end position="168"/>
    </location>
</feature>
<feature type="region of interest" description="Disordered" evidence="6">
    <location>
        <begin position="353"/>
        <end position="378"/>
    </location>
</feature>